<dbReference type="EMBL" id="UINC01005957">
    <property type="protein sequence ID" value="SVA24600.1"/>
    <property type="molecule type" value="Genomic_DNA"/>
</dbReference>
<evidence type="ECO:0000313" key="7">
    <source>
        <dbReference type="EMBL" id="SVA24600.1"/>
    </source>
</evidence>
<dbReference type="GO" id="GO:0003735">
    <property type="term" value="F:structural constituent of ribosome"/>
    <property type="evidence" value="ECO:0007669"/>
    <property type="project" value="InterPro"/>
</dbReference>
<accession>A0A381U8P7</accession>
<sequence length="142" mass="15577">MDLIRGQEVDRALSTLRFARKRIARDIEKVLRSAIANAHQRDGASGDVDRMFVSGCHADQGPTMKRIRAAPMGRAFQIKKRTAHLTVIVTERPETMGRVPAPQVEESGNGDTLSRESERKMGKSADEKTVKGVHGAGPVESE</sequence>
<dbReference type="InterPro" id="IPR001063">
    <property type="entry name" value="Ribosomal_uL22"/>
</dbReference>
<dbReference type="NCBIfam" id="TIGR01044">
    <property type="entry name" value="rplV_bact"/>
    <property type="match status" value="1"/>
</dbReference>
<dbReference type="Pfam" id="PF00237">
    <property type="entry name" value="Ribosomal_L22"/>
    <property type="match status" value="1"/>
</dbReference>
<dbReference type="Gene3D" id="3.90.470.10">
    <property type="entry name" value="Ribosomal protein L22/L17"/>
    <property type="match status" value="1"/>
</dbReference>
<reference evidence="7" key="1">
    <citation type="submission" date="2018-05" db="EMBL/GenBank/DDBJ databases">
        <authorList>
            <person name="Lanie J.A."/>
            <person name="Ng W.-L."/>
            <person name="Kazmierczak K.M."/>
            <person name="Andrzejewski T.M."/>
            <person name="Davidsen T.M."/>
            <person name="Wayne K.J."/>
            <person name="Tettelin H."/>
            <person name="Glass J.I."/>
            <person name="Rusch D."/>
            <person name="Podicherti R."/>
            <person name="Tsui H.-C.T."/>
            <person name="Winkler M.E."/>
        </authorList>
    </citation>
    <scope>NUCLEOTIDE SEQUENCE</scope>
</reference>
<evidence type="ECO:0000256" key="2">
    <source>
        <dbReference type="ARBA" id="ARBA00022730"/>
    </source>
</evidence>
<comment type="similarity">
    <text evidence="1">Belongs to the universal ribosomal protein uL22 family.</text>
</comment>
<keyword evidence="2" id="KW-0699">rRNA-binding</keyword>
<evidence type="ECO:0000256" key="5">
    <source>
        <dbReference type="ARBA" id="ARBA00023274"/>
    </source>
</evidence>
<evidence type="ECO:0000256" key="6">
    <source>
        <dbReference type="SAM" id="MobiDB-lite"/>
    </source>
</evidence>
<organism evidence="7">
    <name type="scientific">marine metagenome</name>
    <dbReference type="NCBI Taxonomy" id="408172"/>
    <lineage>
        <taxon>unclassified sequences</taxon>
        <taxon>metagenomes</taxon>
        <taxon>ecological metagenomes</taxon>
    </lineage>
</organism>
<dbReference type="GO" id="GO:0006412">
    <property type="term" value="P:translation"/>
    <property type="evidence" value="ECO:0007669"/>
    <property type="project" value="InterPro"/>
</dbReference>
<dbReference type="PANTHER" id="PTHR13501">
    <property type="entry name" value="CHLOROPLAST 50S RIBOSOMAL PROTEIN L22-RELATED"/>
    <property type="match status" value="1"/>
</dbReference>
<dbReference type="InterPro" id="IPR036394">
    <property type="entry name" value="Ribosomal_uL22_sf"/>
</dbReference>
<evidence type="ECO:0008006" key="8">
    <source>
        <dbReference type="Google" id="ProtNLM"/>
    </source>
</evidence>
<dbReference type="GO" id="GO:0019843">
    <property type="term" value="F:rRNA binding"/>
    <property type="evidence" value="ECO:0007669"/>
    <property type="project" value="UniProtKB-KW"/>
</dbReference>
<dbReference type="PANTHER" id="PTHR13501:SF8">
    <property type="entry name" value="LARGE RIBOSOMAL SUBUNIT PROTEIN UL22M"/>
    <property type="match status" value="1"/>
</dbReference>
<feature type="region of interest" description="Disordered" evidence="6">
    <location>
        <begin position="91"/>
        <end position="142"/>
    </location>
</feature>
<dbReference type="GO" id="GO:0022625">
    <property type="term" value="C:cytosolic large ribosomal subunit"/>
    <property type="evidence" value="ECO:0007669"/>
    <property type="project" value="TreeGrafter"/>
</dbReference>
<evidence type="ECO:0000256" key="3">
    <source>
        <dbReference type="ARBA" id="ARBA00022884"/>
    </source>
</evidence>
<dbReference type="SUPFAM" id="SSF54843">
    <property type="entry name" value="Ribosomal protein L22"/>
    <property type="match status" value="1"/>
</dbReference>
<keyword evidence="4" id="KW-0689">Ribosomal protein</keyword>
<keyword evidence="3" id="KW-0694">RNA-binding</keyword>
<name>A0A381U8P7_9ZZZZ</name>
<feature type="compositionally biased region" description="Basic and acidic residues" evidence="6">
    <location>
        <begin position="113"/>
        <end position="130"/>
    </location>
</feature>
<proteinExistence type="inferred from homology"/>
<dbReference type="CDD" id="cd00336">
    <property type="entry name" value="Ribosomal_L22"/>
    <property type="match status" value="1"/>
</dbReference>
<gene>
    <name evidence="7" type="ORF">METZ01_LOCUS77454</name>
</gene>
<evidence type="ECO:0000256" key="1">
    <source>
        <dbReference type="ARBA" id="ARBA00009451"/>
    </source>
</evidence>
<protein>
    <recommendedName>
        <fullName evidence="8">50S ribosomal protein L22</fullName>
    </recommendedName>
</protein>
<dbReference type="InterPro" id="IPR005727">
    <property type="entry name" value="Ribosomal_uL22_bac/chlpt-type"/>
</dbReference>
<dbReference type="AlphaFoldDB" id="A0A381U8P7"/>
<evidence type="ECO:0000256" key="4">
    <source>
        <dbReference type="ARBA" id="ARBA00022980"/>
    </source>
</evidence>
<dbReference type="InterPro" id="IPR047867">
    <property type="entry name" value="Ribosomal_uL22_bac/org-type"/>
</dbReference>
<keyword evidence="5" id="KW-0687">Ribonucleoprotein</keyword>